<keyword evidence="1" id="KW-1133">Transmembrane helix</keyword>
<organism evidence="2 3">
    <name type="scientific">Colletotrichum orbiculare (strain 104-T / ATCC 96160 / CBS 514.97 / LARS 414 / MAFF 240422)</name>
    <name type="common">Cucumber anthracnose fungus</name>
    <name type="synonym">Colletotrichum lagenarium</name>
    <dbReference type="NCBI Taxonomy" id="1213857"/>
    <lineage>
        <taxon>Eukaryota</taxon>
        <taxon>Fungi</taxon>
        <taxon>Dikarya</taxon>
        <taxon>Ascomycota</taxon>
        <taxon>Pezizomycotina</taxon>
        <taxon>Sordariomycetes</taxon>
        <taxon>Hypocreomycetidae</taxon>
        <taxon>Glomerellales</taxon>
        <taxon>Glomerellaceae</taxon>
        <taxon>Colletotrichum</taxon>
        <taxon>Colletotrichum orbiculare species complex</taxon>
    </lineage>
</organism>
<evidence type="ECO:0000313" key="3">
    <source>
        <dbReference type="Proteomes" id="UP000014480"/>
    </source>
</evidence>
<reference evidence="3" key="2">
    <citation type="journal article" date="2019" name="Mol. Plant Microbe Interact.">
        <title>Genome sequence resources for four phytopathogenic fungi from the Colletotrichum orbiculare species complex.</title>
        <authorList>
            <person name="Gan P."/>
            <person name="Tsushima A."/>
            <person name="Narusaka M."/>
            <person name="Narusaka Y."/>
            <person name="Takano Y."/>
            <person name="Kubo Y."/>
            <person name="Shirasu K."/>
        </authorList>
    </citation>
    <scope>GENOME REANNOTATION</scope>
    <source>
        <strain evidence="3">104-T / ATCC 96160 / CBS 514.97 / LARS 414 / MAFF 240422</strain>
    </source>
</reference>
<evidence type="ECO:0000313" key="2">
    <source>
        <dbReference type="EMBL" id="TDZ19289.1"/>
    </source>
</evidence>
<evidence type="ECO:0000256" key="1">
    <source>
        <dbReference type="SAM" id="Phobius"/>
    </source>
</evidence>
<dbReference type="AlphaFoldDB" id="A0A484FLH7"/>
<keyword evidence="1" id="KW-0812">Transmembrane</keyword>
<sequence length="70" mass="8382">MVSQILAVSFVSVFMAMRFCVRIFVAPPFQTEDYLALVAWRYFHLDTQRIQSRWASREEDITYTTSRRKN</sequence>
<keyword evidence="3" id="KW-1185">Reference proteome</keyword>
<accession>A0A484FLH7</accession>
<dbReference type="EMBL" id="AMCV02000020">
    <property type="protein sequence ID" value="TDZ19289.1"/>
    <property type="molecule type" value="Genomic_DNA"/>
</dbReference>
<proteinExistence type="predicted"/>
<dbReference type="Proteomes" id="UP000014480">
    <property type="component" value="Unassembled WGS sequence"/>
</dbReference>
<comment type="caution">
    <text evidence="2">The sequence shown here is derived from an EMBL/GenBank/DDBJ whole genome shotgun (WGS) entry which is preliminary data.</text>
</comment>
<protein>
    <submittedName>
        <fullName evidence="2">Uncharacterized protein</fullName>
    </submittedName>
</protein>
<reference evidence="3" key="1">
    <citation type="journal article" date="2013" name="New Phytol.">
        <title>Comparative genomic and transcriptomic analyses reveal the hemibiotrophic stage shift of Colletotrichum fungi.</title>
        <authorList>
            <person name="Gan P."/>
            <person name="Ikeda K."/>
            <person name="Irieda H."/>
            <person name="Narusaka M."/>
            <person name="O'Connell R.J."/>
            <person name="Narusaka Y."/>
            <person name="Takano Y."/>
            <person name="Kubo Y."/>
            <person name="Shirasu K."/>
        </authorList>
    </citation>
    <scope>NUCLEOTIDE SEQUENCE [LARGE SCALE GENOMIC DNA]</scope>
    <source>
        <strain evidence="3">104-T / ATCC 96160 / CBS 514.97 / LARS 414 / MAFF 240422</strain>
    </source>
</reference>
<keyword evidence="1" id="KW-0472">Membrane</keyword>
<name>A0A484FLH7_COLOR</name>
<feature type="transmembrane region" description="Helical" evidence="1">
    <location>
        <begin position="6"/>
        <end position="25"/>
    </location>
</feature>
<gene>
    <name evidence="2" type="ORF">Cob_v007612</name>
</gene>